<evidence type="ECO:0000256" key="3">
    <source>
        <dbReference type="ARBA" id="ARBA00012720"/>
    </source>
</evidence>
<name>A0A951QH35_9CYAN</name>
<protein>
    <recommendedName>
        <fullName evidence="3">DNA-(apurinic or apyrimidinic site) lyase</fullName>
        <ecNumber evidence="3">4.2.99.18</ecNumber>
    </recommendedName>
</protein>
<dbReference type="GO" id="GO:0006284">
    <property type="term" value="P:base-excision repair"/>
    <property type="evidence" value="ECO:0007669"/>
    <property type="project" value="InterPro"/>
</dbReference>
<keyword evidence="9" id="KW-0238">DNA-binding</keyword>
<dbReference type="SUPFAM" id="SSF46946">
    <property type="entry name" value="S13-like H2TH domain"/>
    <property type="match status" value="1"/>
</dbReference>
<organism evidence="17 18">
    <name type="scientific">Drouetiella hepatica Uher 2000/2452</name>
    <dbReference type="NCBI Taxonomy" id="904376"/>
    <lineage>
        <taxon>Bacteria</taxon>
        <taxon>Bacillati</taxon>
        <taxon>Cyanobacteriota</taxon>
        <taxon>Cyanophyceae</taxon>
        <taxon>Oculatellales</taxon>
        <taxon>Oculatellaceae</taxon>
        <taxon>Drouetiella</taxon>
    </lineage>
</organism>
<dbReference type="PROSITE" id="PS51068">
    <property type="entry name" value="FPG_CAT"/>
    <property type="match status" value="1"/>
</dbReference>
<reference evidence="17" key="1">
    <citation type="submission" date="2021-05" db="EMBL/GenBank/DDBJ databases">
        <authorList>
            <person name="Pietrasiak N."/>
            <person name="Ward R."/>
            <person name="Stajich J.E."/>
            <person name="Kurbessoian T."/>
        </authorList>
    </citation>
    <scope>NUCLEOTIDE SEQUENCE</scope>
    <source>
        <strain evidence="17">UHER 2000/2452</strain>
    </source>
</reference>
<dbReference type="InterPro" id="IPR044091">
    <property type="entry name" value="EcNei-like_N"/>
</dbReference>
<keyword evidence="5" id="KW-0227">DNA damage</keyword>
<keyword evidence="17" id="KW-0255">Endonuclease</keyword>
<keyword evidence="10" id="KW-0234">DNA repair</keyword>
<dbReference type="SUPFAM" id="SSF81624">
    <property type="entry name" value="N-terminal domain of MutM-like DNA repair proteins"/>
    <property type="match status" value="1"/>
</dbReference>
<dbReference type="SMART" id="SM01232">
    <property type="entry name" value="H2TH"/>
    <property type="match status" value="1"/>
</dbReference>
<comment type="similarity">
    <text evidence="2">Belongs to the FPG family.</text>
</comment>
<evidence type="ECO:0000256" key="12">
    <source>
        <dbReference type="ARBA" id="ARBA00023268"/>
    </source>
</evidence>
<dbReference type="Pfam" id="PF01149">
    <property type="entry name" value="Fapy_DNA_glyco"/>
    <property type="match status" value="1"/>
</dbReference>
<dbReference type="InterPro" id="IPR010663">
    <property type="entry name" value="Znf_FPG/IleRS"/>
</dbReference>
<dbReference type="CDD" id="cd08965">
    <property type="entry name" value="EcNei-like_N"/>
    <property type="match status" value="1"/>
</dbReference>
<feature type="domain" description="FPG-type" evidence="15">
    <location>
        <begin position="238"/>
        <end position="272"/>
    </location>
</feature>
<dbReference type="AlphaFoldDB" id="A0A951QH35"/>
<dbReference type="GO" id="GO:0000703">
    <property type="term" value="F:oxidized pyrimidine nucleobase lesion DNA N-glycosylase activity"/>
    <property type="evidence" value="ECO:0007669"/>
    <property type="project" value="InterPro"/>
</dbReference>
<dbReference type="GO" id="GO:0008270">
    <property type="term" value="F:zinc ion binding"/>
    <property type="evidence" value="ECO:0007669"/>
    <property type="project" value="UniProtKB-KW"/>
</dbReference>
<dbReference type="Gene3D" id="3.20.190.10">
    <property type="entry name" value="MutM-like, N-terminal"/>
    <property type="match status" value="1"/>
</dbReference>
<evidence type="ECO:0000256" key="8">
    <source>
        <dbReference type="ARBA" id="ARBA00022833"/>
    </source>
</evidence>
<keyword evidence="4" id="KW-0479">Metal-binding</keyword>
<dbReference type="InterPro" id="IPR015886">
    <property type="entry name" value="H2TH_FPG"/>
</dbReference>
<evidence type="ECO:0000256" key="11">
    <source>
        <dbReference type="ARBA" id="ARBA00023239"/>
    </source>
</evidence>
<keyword evidence="8" id="KW-0862">Zinc</keyword>
<evidence type="ECO:0000313" key="17">
    <source>
        <dbReference type="EMBL" id="MBW4661666.1"/>
    </source>
</evidence>
<dbReference type="GO" id="GO:0003684">
    <property type="term" value="F:damaged DNA binding"/>
    <property type="evidence" value="ECO:0007669"/>
    <property type="project" value="InterPro"/>
</dbReference>
<dbReference type="GO" id="GO:0140078">
    <property type="term" value="F:class I DNA-(apurinic or apyrimidinic site) endonuclease activity"/>
    <property type="evidence" value="ECO:0007669"/>
    <property type="project" value="UniProtKB-EC"/>
</dbReference>
<dbReference type="SUPFAM" id="SSF57716">
    <property type="entry name" value="Glucocorticoid receptor-like (DNA-binding domain)"/>
    <property type="match status" value="1"/>
</dbReference>
<dbReference type="EC" id="4.2.99.18" evidence="3"/>
<evidence type="ECO:0000259" key="16">
    <source>
        <dbReference type="PROSITE" id="PS51068"/>
    </source>
</evidence>
<keyword evidence="13" id="KW-0326">Glycosidase</keyword>
<accession>A0A951QH35</accession>
<keyword evidence="6 14" id="KW-0863">Zinc-finger</keyword>
<dbReference type="InterPro" id="IPR010979">
    <property type="entry name" value="Ribosomal_uS13-like_H2TH"/>
</dbReference>
<dbReference type="Proteomes" id="UP000757435">
    <property type="component" value="Unassembled WGS sequence"/>
</dbReference>
<comment type="caution">
    <text evidence="17">The sequence shown here is derived from an EMBL/GenBank/DDBJ whole genome shotgun (WGS) entry which is preliminary data.</text>
</comment>
<proteinExistence type="inferred from homology"/>
<evidence type="ECO:0000256" key="14">
    <source>
        <dbReference type="PROSITE-ProRule" id="PRU00391"/>
    </source>
</evidence>
<sequence>MPEGPEIKRAADKIAKAIVHQPITSLFFAFEHLKPYEQTFQGREVLSVQPRGKALLTRFDNQLSIYSHNQLYGVWMIRKLHDYPQTNRQLRLAIHTDKKSALLYSASDIEVLDEVAIAFHPFLSKLGLDLLDEATTLEQVLARFQDKTFQRRRLVTLLLDQHFLCGLGNYLRSEVLFVAKVHPSYRPVDCTSTQIEALAKAAIALPRQSYLSNGITNNLQLAQQLKAEGKRRRDYRHYVFGRQGKPCYICGMAIVREELGGRRCYYCPTCQSNA</sequence>
<dbReference type="PANTHER" id="PTHR42697">
    <property type="entry name" value="ENDONUCLEASE 8"/>
    <property type="match status" value="1"/>
</dbReference>
<evidence type="ECO:0000256" key="5">
    <source>
        <dbReference type="ARBA" id="ARBA00022763"/>
    </source>
</evidence>
<dbReference type="Gene3D" id="1.10.8.50">
    <property type="match status" value="1"/>
</dbReference>
<gene>
    <name evidence="17" type="primary">nei</name>
    <name evidence="17" type="ORF">KME15_23600</name>
</gene>
<dbReference type="PANTHER" id="PTHR42697:SF1">
    <property type="entry name" value="ENDONUCLEASE 8"/>
    <property type="match status" value="1"/>
</dbReference>
<dbReference type="Pfam" id="PF06831">
    <property type="entry name" value="H2TH"/>
    <property type="match status" value="1"/>
</dbReference>
<evidence type="ECO:0000256" key="10">
    <source>
        <dbReference type="ARBA" id="ARBA00023204"/>
    </source>
</evidence>
<evidence type="ECO:0000256" key="9">
    <source>
        <dbReference type="ARBA" id="ARBA00023125"/>
    </source>
</evidence>
<dbReference type="NCBIfam" id="NF007763">
    <property type="entry name" value="PRK10445.1"/>
    <property type="match status" value="1"/>
</dbReference>
<dbReference type="InterPro" id="IPR012319">
    <property type="entry name" value="FPG_cat"/>
</dbReference>
<evidence type="ECO:0000256" key="7">
    <source>
        <dbReference type="ARBA" id="ARBA00022801"/>
    </source>
</evidence>
<reference evidence="17" key="2">
    <citation type="journal article" date="2022" name="Microbiol. Resour. Announc.">
        <title>Metagenome Sequencing to Explore Phylogenomics of Terrestrial Cyanobacteria.</title>
        <authorList>
            <person name="Ward R.D."/>
            <person name="Stajich J.E."/>
            <person name="Johansen J.R."/>
            <person name="Huntemann M."/>
            <person name="Clum A."/>
            <person name="Foster B."/>
            <person name="Foster B."/>
            <person name="Roux S."/>
            <person name="Palaniappan K."/>
            <person name="Varghese N."/>
            <person name="Mukherjee S."/>
            <person name="Reddy T.B.K."/>
            <person name="Daum C."/>
            <person name="Copeland A."/>
            <person name="Chen I.A."/>
            <person name="Ivanova N.N."/>
            <person name="Kyrpides N.C."/>
            <person name="Shapiro N."/>
            <person name="Eloe-Fadrosh E.A."/>
            <person name="Pietrasiak N."/>
        </authorList>
    </citation>
    <scope>NUCLEOTIDE SEQUENCE</scope>
    <source>
        <strain evidence="17">UHER 2000/2452</strain>
    </source>
</reference>
<dbReference type="Pfam" id="PF06827">
    <property type="entry name" value="zf-FPG_IleRS"/>
    <property type="match status" value="1"/>
</dbReference>
<evidence type="ECO:0000256" key="6">
    <source>
        <dbReference type="ARBA" id="ARBA00022771"/>
    </source>
</evidence>
<evidence type="ECO:0000256" key="13">
    <source>
        <dbReference type="ARBA" id="ARBA00023295"/>
    </source>
</evidence>
<dbReference type="PROSITE" id="PS51066">
    <property type="entry name" value="ZF_FPG_2"/>
    <property type="match status" value="1"/>
</dbReference>
<evidence type="ECO:0000313" key="18">
    <source>
        <dbReference type="Proteomes" id="UP000757435"/>
    </source>
</evidence>
<evidence type="ECO:0000256" key="2">
    <source>
        <dbReference type="ARBA" id="ARBA00009409"/>
    </source>
</evidence>
<dbReference type="InterPro" id="IPR035937">
    <property type="entry name" value="FPG_N"/>
</dbReference>
<dbReference type="InterPro" id="IPR000214">
    <property type="entry name" value="Znf_DNA_glyclase/AP_lyase"/>
</dbReference>
<evidence type="ECO:0000256" key="4">
    <source>
        <dbReference type="ARBA" id="ARBA00022723"/>
    </source>
</evidence>
<keyword evidence="7" id="KW-0378">Hydrolase</keyword>
<keyword evidence="17" id="KW-0540">Nuclease</keyword>
<dbReference type="SMART" id="SM00898">
    <property type="entry name" value="Fapy_DNA_glyco"/>
    <property type="match status" value="1"/>
</dbReference>
<evidence type="ECO:0000259" key="15">
    <source>
        <dbReference type="PROSITE" id="PS51066"/>
    </source>
</evidence>
<feature type="domain" description="Formamidopyrimidine-DNA glycosylase catalytic" evidence="16">
    <location>
        <begin position="2"/>
        <end position="101"/>
    </location>
</feature>
<keyword evidence="11 17" id="KW-0456">Lyase</keyword>
<dbReference type="EMBL" id="JAHHHD010000042">
    <property type="protein sequence ID" value="MBW4661666.1"/>
    <property type="molecule type" value="Genomic_DNA"/>
</dbReference>
<keyword evidence="12" id="KW-0511">Multifunctional enzyme</keyword>
<comment type="cofactor">
    <cofactor evidence="1">
        <name>Zn(2+)</name>
        <dbReference type="ChEBI" id="CHEBI:29105"/>
    </cofactor>
</comment>
<evidence type="ECO:0000256" key="1">
    <source>
        <dbReference type="ARBA" id="ARBA00001947"/>
    </source>
</evidence>